<keyword evidence="10" id="KW-0670">Pyruvate</keyword>
<dbReference type="InParanoid" id="E8N4E8"/>
<comment type="cofactor">
    <cofactor evidence="1">
        <name>pyruvate</name>
        <dbReference type="ChEBI" id="CHEBI:15361"/>
    </cofactor>
</comment>
<dbReference type="eggNOG" id="COG1586">
    <property type="taxonomic scope" value="Bacteria"/>
</dbReference>
<keyword evidence="5" id="KW-0745">Spermidine biosynthesis</keyword>
<evidence type="ECO:0000313" key="12">
    <source>
        <dbReference type="Proteomes" id="UP000008922"/>
    </source>
</evidence>
<dbReference type="AlphaFoldDB" id="E8N4E8"/>
<protein>
    <submittedName>
        <fullName evidence="11">S-adenosylmethionine decarboxylase proenzyme</fullName>
        <ecNumber evidence="11">4.1.1.50</ecNumber>
    </submittedName>
</protein>
<proteinExistence type="predicted"/>
<dbReference type="InterPro" id="IPR017716">
    <property type="entry name" value="S-AdoMet_deCOase_pro-enz"/>
</dbReference>
<evidence type="ECO:0000313" key="11">
    <source>
        <dbReference type="EMBL" id="BAJ63312.1"/>
    </source>
</evidence>
<keyword evidence="6" id="KW-0620">Polyamine biosynthesis</keyword>
<dbReference type="PANTHER" id="PTHR33866">
    <property type="entry name" value="S-ADENOSYLMETHIONINE DECARBOXYLASE PROENZYME"/>
    <property type="match status" value="1"/>
</dbReference>
<evidence type="ECO:0000256" key="9">
    <source>
        <dbReference type="ARBA" id="ARBA00023270"/>
    </source>
</evidence>
<dbReference type="STRING" id="926569.ANT_12780"/>
<keyword evidence="3" id="KW-0210">Decarboxylase</keyword>
<dbReference type="FunCoup" id="E8N4E8">
    <property type="interactions" value="35"/>
</dbReference>
<dbReference type="Pfam" id="PF02675">
    <property type="entry name" value="AdoMet_dc"/>
    <property type="match status" value="1"/>
</dbReference>
<dbReference type="InterPro" id="IPR003826">
    <property type="entry name" value="AdoMetDC_fam_prok"/>
</dbReference>
<evidence type="ECO:0000256" key="7">
    <source>
        <dbReference type="ARBA" id="ARBA00023145"/>
    </source>
</evidence>
<name>E8N4E8_ANATU</name>
<dbReference type="GO" id="GO:0008295">
    <property type="term" value="P:spermidine biosynthetic process"/>
    <property type="evidence" value="ECO:0007669"/>
    <property type="project" value="UniProtKB-KW"/>
</dbReference>
<dbReference type="GO" id="GO:0005829">
    <property type="term" value="C:cytosol"/>
    <property type="evidence" value="ECO:0007669"/>
    <property type="project" value="TreeGrafter"/>
</dbReference>
<gene>
    <name evidence="11" type="primary">speH</name>
    <name evidence="11" type="ordered locus">ANT_12780</name>
</gene>
<evidence type="ECO:0000256" key="4">
    <source>
        <dbReference type="ARBA" id="ARBA00022813"/>
    </source>
</evidence>
<dbReference type="GO" id="GO:0004014">
    <property type="term" value="F:adenosylmethionine decarboxylase activity"/>
    <property type="evidence" value="ECO:0007669"/>
    <property type="project" value="UniProtKB-EC"/>
</dbReference>
<keyword evidence="7" id="KW-0865">Zymogen</keyword>
<organism evidence="11 12">
    <name type="scientific">Anaerolinea thermophila (strain DSM 14523 / JCM 11388 / NBRC 100420 / UNI-1)</name>
    <dbReference type="NCBI Taxonomy" id="926569"/>
    <lineage>
        <taxon>Bacteria</taxon>
        <taxon>Bacillati</taxon>
        <taxon>Chloroflexota</taxon>
        <taxon>Anaerolineae</taxon>
        <taxon>Anaerolineales</taxon>
        <taxon>Anaerolineaceae</taxon>
        <taxon>Anaerolinea</taxon>
    </lineage>
</organism>
<keyword evidence="2" id="KW-0949">S-adenosyl-L-methionine</keyword>
<dbReference type="EC" id="4.1.1.50" evidence="11"/>
<dbReference type="InterPro" id="IPR016067">
    <property type="entry name" value="S-AdoMet_deCO2ase_core"/>
</dbReference>
<evidence type="ECO:0000256" key="1">
    <source>
        <dbReference type="ARBA" id="ARBA00001928"/>
    </source>
</evidence>
<dbReference type="SUPFAM" id="SSF56276">
    <property type="entry name" value="S-adenosylmethionine decarboxylase"/>
    <property type="match status" value="1"/>
</dbReference>
<keyword evidence="12" id="KW-1185">Reference proteome</keyword>
<reference evidence="11 12" key="1">
    <citation type="submission" date="2010-12" db="EMBL/GenBank/DDBJ databases">
        <title>Whole genome sequence of Anaerolinea thermophila UNI-1.</title>
        <authorList>
            <person name="Narita-Yamada S."/>
            <person name="Kishi E."/>
            <person name="Watanabe Y."/>
            <person name="Takasaki K."/>
            <person name="Ankai A."/>
            <person name="Oguchi A."/>
            <person name="Fukui S."/>
            <person name="Takahashi M."/>
            <person name="Yashiro I."/>
            <person name="Hosoyama A."/>
            <person name="Sekiguchi Y."/>
            <person name="Hanada S."/>
            <person name="Fujita N."/>
        </authorList>
    </citation>
    <scope>NUCLEOTIDE SEQUENCE [LARGE SCALE GENOMIC DNA]</scope>
    <source>
        <strain evidence="12">DSM 14523 / JCM 11388 / NBRC 100420 / UNI-1</strain>
    </source>
</reference>
<evidence type="ECO:0000256" key="6">
    <source>
        <dbReference type="ARBA" id="ARBA00023115"/>
    </source>
</evidence>
<dbReference type="Proteomes" id="UP000008922">
    <property type="component" value="Chromosome"/>
</dbReference>
<evidence type="ECO:0000256" key="2">
    <source>
        <dbReference type="ARBA" id="ARBA00022691"/>
    </source>
</evidence>
<dbReference type="NCBIfam" id="TIGR03330">
    <property type="entry name" value="SAM_DCase_Bsu"/>
    <property type="match status" value="1"/>
</dbReference>
<dbReference type="EMBL" id="AP012029">
    <property type="protein sequence ID" value="BAJ63312.1"/>
    <property type="molecule type" value="Genomic_DNA"/>
</dbReference>
<evidence type="ECO:0000256" key="8">
    <source>
        <dbReference type="ARBA" id="ARBA00023239"/>
    </source>
</evidence>
<dbReference type="Gene3D" id="3.60.90.10">
    <property type="entry name" value="S-adenosylmethionine decarboxylase"/>
    <property type="match status" value="1"/>
</dbReference>
<keyword evidence="4" id="KW-0068">Autocatalytic cleavage</keyword>
<evidence type="ECO:0000256" key="5">
    <source>
        <dbReference type="ARBA" id="ARBA00023066"/>
    </source>
</evidence>
<keyword evidence="8 11" id="KW-0456">Lyase</keyword>
<evidence type="ECO:0000256" key="10">
    <source>
        <dbReference type="ARBA" id="ARBA00023317"/>
    </source>
</evidence>
<dbReference type="RefSeq" id="WP_013559700.1">
    <property type="nucleotide sequence ID" value="NC_014960.1"/>
</dbReference>
<accession>E8N4E8</accession>
<sequence length="129" mass="14403">MNAQLKLGEHYICDLSDCNRELLYDSEQAGRLFSKAVRESGLTVVDEGFFPFSPHGFTCFLLLAESHASLHAWPEYGYCAVDLFTCDLDLDLTPLINQIKEIFGASQCSIRKVARVAELVGEPEHVNCC</sequence>
<dbReference type="KEGG" id="atm:ANT_12780"/>
<evidence type="ECO:0000256" key="3">
    <source>
        <dbReference type="ARBA" id="ARBA00022793"/>
    </source>
</evidence>
<dbReference type="PANTHER" id="PTHR33866:SF2">
    <property type="entry name" value="S-ADENOSYLMETHIONINE DECARBOXYLASE PROENZYME"/>
    <property type="match status" value="1"/>
</dbReference>
<keyword evidence="9" id="KW-0704">Schiff base</keyword>
<dbReference type="HOGENOM" id="CLU_125470_2_0_0"/>